<protein>
    <submittedName>
        <fullName evidence="2">FRG domain-containing protein</fullName>
    </submittedName>
</protein>
<keyword evidence="3" id="KW-1185">Reference proteome</keyword>
<evidence type="ECO:0000313" key="2">
    <source>
        <dbReference type="EMBL" id="MXR38076.1"/>
    </source>
</evidence>
<proteinExistence type="predicted"/>
<accession>A0A845BVA2</accession>
<dbReference type="RefSeq" id="WP_160797980.1">
    <property type="nucleotide sequence ID" value="NZ_WSSB01000015.1"/>
</dbReference>
<dbReference type="AlphaFoldDB" id="A0A845BVA2"/>
<feature type="domain" description="FRG" evidence="1">
    <location>
        <begin position="35"/>
        <end position="175"/>
    </location>
</feature>
<dbReference type="SMART" id="SM00901">
    <property type="entry name" value="FRG"/>
    <property type="match status" value="1"/>
</dbReference>
<name>A0A845BVA2_9NEIS</name>
<reference evidence="2 3" key="1">
    <citation type="submission" date="2019-12" db="EMBL/GenBank/DDBJ databases">
        <title>Neisseriaceae gen. nov. sp. Genome sequencing and assembly.</title>
        <authorList>
            <person name="Liu Z."/>
            <person name="Li A."/>
        </authorList>
    </citation>
    <scope>NUCLEOTIDE SEQUENCE [LARGE SCALE GENOMIC DNA]</scope>
    <source>
        <strain evidence="2 3">B2N2-7</strain>
    </source>
</reference>
<evidence type="ECO:0000313" key="3">
    <source>
        <dbReference type="Proteomes" id="UP000467214"/>
    </source>
</evidence>
<dbReference type="Pfam" id="PF08867">
    <property type="entry name" value="FRG"/>
    <property type="match status" value="1"/>
</dbReference>
<evidence type="ECO:0000259" key="1">
    <source>
        <dbReference type="SMART" id="SM00901"/>
    </source>
</evidence>
<sequence length="303" mass="33427">MSAEMKQGQAGYPIEEIHCDSLDEFWDVLSPIGSLSRGYIFRGQRNASWSLLPSALRKDNLERYRGYLAKNSASDSVIAYELGLLRSFVFACDVSGLPISGDSIAFRKELDFSVLADRYHLDARAWPDIEFVPLLALAQHHAIPTRLLDWTYRSYVAAYFAAESALKSNEQGVQRLAVWALRAEQLYQLPQVEQVRLPGAVSVNMAAQQGCFVVVRSQYGQGRDTPAPSHDEYSQDSIDSLVVAAGLNEVLSKVTLPIELAGELLLRCDRFGVSAATLFPGYDGAARSALEFRLASISSGRLI</sequence>
<gene>
    <name evidence="2" type="ORF">GQF02_13950</name>
</gene>
<dbReference type="Proteomes" id="UP000467214">
    <property type="component" value="Unassembled WGS sequence"/>
</dbReference>
<comment type="caution">
    <text evidence="2">The sequence shown here is derived from an EMBL/GenBank/DDBJ whole genome shotgun (WGS) entry which is preliminary data.</text>
</comment>
<organism evidence="2 3">
    <name type="scientific">Craterilacuibacter sinensis</name>
    <dbReference type="NCBI Taxonomy" id="2686017"/>
    <lineage>
        <taxon>Bacteria</taxon>
        <taxon>Pseudomonadati</taxon>
        <taxon>Pseudomonadota</taxon>
        <taxon>Betaproteobacteria</taxon>
        <taxon>Neisseriales</taxon>
        <taxon>Neisseriaceae</taxon>
        <taxon>Craterilacuibacter</taxon>
    </lineage>
</organism>
<dbReference type="EMBL" id="WSSB01000015">
    <property type="protein sequence ID" value="MXR38076.1"/>
    <property type="molecule type" value="Genomic_DNA"/>
</dbReference>
<dbReference type="InterPro" id="IPR014966">
    <property type="entry name" value="FRG-dom"/>
</dbReference>